<dbReference type="SMART" id="SM00382">
    <property type="entry name" value="AAA"/>
    <property type="match status" value="1"/>
</dbReference>
<dbReference type="STRING" id="650164.K5X911"/>
<evidence type="ECO:0000256" key="4">
    <source>
        <dbReference type="SAM" id="MobiDB-lite"/>
    </source>
</evidence>
<dbReference type="InterPro" id="IPR017871">
    <property type="entry name" value="ABC_transporter-like_CS"/>
</dbReference>
<evidence type="ECO:0000256" key="1">
    <source>
        <dbReference type="ARBA" id="ARBA00022741"/>
    </source>
</evidence>
<keyword evidence="2" id="KW-0067">ATP-binding</keyword>
<reference evidence="6 7" key="1">
    <citation type="journal article" date="2012" name="BMC Genomics">
        <title>Comparative genomics of the white-rot fungi, Phanerochaete carnosa and P. chrysosporium, to elucidate the genetic basis of the distinct wood types they colonize.</title>
        <authorList>
            <person name="Suzuki H."/>
            <person name="MacDonald J."/>
            <person name="Syed K."/>
            <person name="Salamov A."/>
            <person name="Hori C."/>
            <person name="Aerts A."/>
            <person name="Henrissat B."/>
            <person name="Wiebenga A."/>
            <person name="vanKuyk P.A."/>
            <person name="Barry K."/>
            <person name="Lindquist E."/>
            <person name="LaButti K."/>
            <person name="Lapidus A."/>
            <person name="Lucas S."/>
            <person name="Coutinho P."/>
            <person name="Gong Y."/>
            <person name="Samejima M."/>
            <person name="Mahadevan R."/>
            <person name="Abou-Zaid M."/>
            <person name="de Vries R.P."/>
            <person name="Igarashi K."/>
            <person name="Yadav J.S."/>
            <person name="Grigoriev I.V."/>
            <person name="Master E.R."/>
        </authorList>
    </citation>
    <scope>NUCLEOTIDE SEQUENCE [LARGE SCALE GENOMIC DNA]</scope>
    <source>
        <strain evidence="6 7">HHB-10118-sp</strain>
    </source>
</reference>
<feature type="domain" description="ABC transporter" evidence="5">
    <location>
        <begin position="433"/>
        <end position="703"/>
    </location>
</feature>
<dbReference type="HOGENOM" id="CLU_000604_84_3_1"/>
<dbReference type="PROSITE" id="PS50893">
    <property type="entry name" value="ABC_TRANSPORTER_2"/>
    <property type="match status" value="1"/>
</dbReference>
<dbReference type="InterPro" id="IPR039421">
    <property type="entry name" value="Type_1_exporter"/>
</dbReference>
<feature type="region of interest" description="Disordered" evidence="4">
    <location>
        <begin position="1"/>
        <end position="25"/>
    </location>
</feature>
<evidence type="ECO:0000313" key="6">
    <source>
        <dbReference type="EMBL" id="EKM59342.1"/>
    </source>
</evidence>
<dbReference type="KEGG" id="pco:PHACADRAFT_85750"/>
<keyword evidence="7" id="KW-1185">Reference proteome</keyword>
<dbReference type="PROSITE" id="PS00211">
    <property type="entry name" value="ABC_TRANSPORTER_1"/>
    <property type="match status" value="1"/>
</dbReference>
<organism evidence="6 7">
    <name type="scientific">Phanerochaete carnosa (strain HHB-10118-sp)</name>
    <name type="common">White-rot fungus</name>
    <name type="synonym">Peniophora carnosa</name>
    <dbReference type="NCBI Taxonomy" id="650164"/>
    <lineage>
        <taxon>Eukaryota</taxon>
        <taxon>Fungi</taxon>
        <taxon>Dikarya</taxon>
        <taxon>Basidiomycota</taxon>
        <taxon>Agaricomycotina</taxon>
        <taxon>Agaricomycetes</taxon>
        <taxon>Polyporales</taxon>
        <taxon>Phanerochaetaceae</taxon>
        <taxon>Phanerochaete</taxon>
    </lineage>
</organism>
<dbReference type="Proteomes" id="UP000008370">
    <property type="component" value="Unassembled WGS sequence"/>
</dbReference>
<dbReference type="GO" id="GO:0016887">
    <property type="term" value="F:ATP hydrolysis activity"/>
    <property type="evidence" value="ECO:0007669"/>
    <property type="project" value="InterPro"/>
</dbReference>
<dbReference type="InterPro" id="IPR027417">
    <property type="entry name" value="P-loop_NTPase"/>
</dbReference>
<dbReference type="OrthoDB" id="6500128at2759"/>
<gene>
    <name evidence="6" type="ORF">PHACADRAFT_85750</name>
</gene>
<proteinExistence type="inferred from homology"/>
<dbReference type="GO" id="GO:0005524">
    <property type="term" value="F:ATP binding"/>
    <property type="evidence" value="ECO:0007669"/>
    <property type="project" value="UniProtKB-KW"/>
</dbReference>
<dbReference type="GO" id="GO:0034040">
    <property type="term" value="F:ATPase-coupled lipid transmembrane transporter activity"/>
    <property type="evidence" value="ECO:0007669"/>
    <property type="project" value="TreeGrafter"/>
</dbReference>
<dbReference type="Gene3D" id="3.40.50.300">
    <property type="entry name" value="P-loop containing nucleotide triphosphate hydrolases"/>
    <property type="match status" value="1"/>
</dbReference>
<dbReference type="SUPFAM" id="SSF52540">
    <property type="entry name" value="P-loop containing nucleoside triphosphate hydrolases"/>
    <property type="match status" value="1"/>
</dbReference>
<dbReference type="RefSeq" id="XP_007391906.1">
    <property type="nucleotide sequence ID" value="XM_007391844.1"/>
</dbReference>
<keyword evidence="1" id="KW-0547">Nucleotide-binding</keyword>
<name>K5X911_PHACS</name>
<dbReference type="InterPro" id="IPR003439">
    <property type="entry name" value="ABC_transporter-like_ATP-bd"/>
</dbReference>
<sequence>MLPALDKPTRRVGNKLPGANSDSSEVSDKALYDAWLASRAVPASKAILLTPGAQRSPSRENAALAVRIARRSSLGVLSLLWQLYPSRILLLVAMDLCRGAFPVFRGYSQAMIINEVQSVISSGNFVCTRLCRLIATELLRLALESGFDSFASANEEVVQSSARFALEYRLMEQRVRMDVPTLADPNVRDLFQESDLFVRSFSGVANFGLFSPLDLLRILTLLSEMLSHLFVLWTLTTDRTHLSLLAFSIISYIVPLLISWWRQYPEYTDDIQDIRAARATAKQNKMRAMAHSDAYRSEIVLFGLGPWILDNWARARMATLGLDQPRSFPAENSTFNVLTSNINASGLLMALQNMPVLLAMQSSSASLGSFTLYRNSIQSIVFSIQQLSQLSRMAFQSIFLMGAFSAALQVRPRLQPSPEVKLAYPSSGNGMKIEARNISFSYPGSHEPAVRNVSFTLNPGETLAIVGYNGSGKSTLANILLRVTGFDEGELLVNGHDVRRYDAAEYHRHLTAVFQGFSKFDASVRQNVGVGYFPDMQHPAAVARAVKLAGADPVVAALPQGLKTRLDASGAGASLPHFAAADQGHRASPRGRPQGLSGGEWQRIAISRAFMRAQRPEVELLLLDEPTASLDAHAQNRVFETVDELARSDAGERTKTVVFITHRLSTARRADKIAMMERGTIIEFGTHEELLAAGGAYASLYKASI</sequence>
<dbReference type="Pfam" id="PF00005">
    <property type="entry name" value="ABC_tran"/>
    <property type="match status" value="1"/>
</dbReference>
<dbReference type="EMBL" id="JH930469">
    <property type="protein sequence ID" value="EKM59342.1"/>
    <property type="molecule type" value="Genomic_DNA"/>
</dbReference>
<dbReference type="InterPro" id="IPR003593">
    <property type="entry name" value="AAA+_ATPase"/>
</dbReference>
<comment type="similarity">
    <text evidence="3">Belongs to the ABC transporter superfamily. ABCB family. Heavy Metal importer (TC 3.A.1.210) subfamily.</text>
</comment>
<dbReference type="GeneID" id="18920510"/>
<evidence type="ECO:0000313" key="7">
    <source>
        <dbReference type="Proteomes" id="UP000008370"/>
    </source>
</evidence>
<dbReference type="PANTHER" id="PTHR24221:SF654">
    <property type="entry name" value="ATP-BINDING CASSETTE SUB-FAMILY B MEMBER 6"/>
    <property type="match status" value="1"/>
</dbReference>
<evidence type="ECO:0000256" key="3">
    <source>
        <dbReference type="ARBA" id="ARBA00024363"/>
    </source>
</evidence>
<evidence type="ECO:0000259" key="5">
    <source>
        <dbReference type="PROSITE" id="PS50893"/>
    </source>
</evidence>
<dbReference type="InParanoid" id="K5X911"/>
<protein>
    <recommendedName>
        <fullName evidence="5">ABC transporter domain-containing protein</fullName>
    </recommendedName>
</protein>
<accession>K5X911</accession>
<evidence type="ECO:0000256" key="2">
    <source>
        <dbReference type="ARBA" id="ARBA00022840"/>
    </source>
</evidence>
<dbReference type="AlphaFoldDB" id="K5X911"/>
<dbReference type="PANTHER" id="PTHR24221">
    <property type="entry name" value="ATP-BINDING CASSETTE SUB-FAMILY B"/>
    <property type="match status" value="1"/>
</dbReference>